<dbReference type="InterPro" id="IPR047679">
    <property type="entry name" value="BREX_BrxC"/>
</dbReference>
<proteinExistence type="predicted"/>
<dbReference type="SUPFAM" id="SSF52540">
    <property type="entry name" value="P-loop containing nucleoside triphosphate hydrolases"/>
    <property type="match status" value="1"/>
</dbReference>
<evidence type="ECO:0000256" key="1">
    <source>
        <dbReference type="SAM" id="Coils"/>
    </source>
</evidence>
<feature type="compositionally biased region" description="Basic and acidic residues" evidence="2">
    <location>
        <begin position="1122"/>
        <end position="1134"/>
    </location>
</feature>
<evidence type="ECO:0008006" key="8">
    <source>
        <dbReference type="Google" id="ProtNLM"/>
    </source>
</evidence>
<evidence type="ECO:0000259" key="4">
    <source>
        <dbReference type="Pfam" id="PF25792"/>
    </source>
</evidence>
<accession>A0A841Q0V6</accession>
<feature type="domain" description="Probable ATP-binding protein BrxC 4th six-stranded beta-sheet" evidence="5">
    <location>
        <begin position="564"/>
        <end position="735"/>
    </location>
</feature>
<protein>
    <recommendedName>
        <fullName evidence="8">BREX system P-loop protein BrxC</fullName>
    </recommendedName>
</protein>
<gene>
    <name evidence="6" type="ORF">HNR44_003049</name>
</gene>
<dbReference type="NCBIfam" id="NF033441">
    <property type="entry name" value="BREX_BrxC"/>
    <property type="match status" value="1"/>
</dbReference>
<dbReference type="InterPro" id="IPR058036">
    <property type="entry name" value="BREX_BrxC_4th"/>
</dbReference>
<evidence type="ECO:0000313" key="7">
    <source>
        <dbReference type="Proteomes" id="UP000568839"/>
    </source>
</evidence>
<evidence type="ECO:0000256" key="2">
    <source>
        <dbReference type="SAM" id="MobiDB-lite"/>
    </source>
</evidence>
<feature type="coiled-coil region" evidence="1">
    <location>
        <begin position="1176"/>
        <end position="1203"/>
    </location>
</feature>
<dbReference type="Pfam" id="PF25792">
    <property type="entry name" value="BREX_BrxC_helical"/>
    <property type="match status" value="1"/>
</dbReference>
<dbReference type="EMBL" id="JACHHJ010000005">
    <property type="protein sequence ID" value="MBB6451055.1"/>
    <property type="molecule type" value="Genomic_DNA"/>
</dbReference>
<dbReference type="Pfam" id="PF25791">
    <property type="entry name" value="WHD_BREX_BrxC"/>
    <property type="match status" value="1"/>
</dbReference>
<sequence length="1206" mass="140537">MDIHTIESLFHKDINRDIQGVIKVDDAEESVFQELDEYVVTEELTQHFYDFFQAYSKSMDRQTDKMGVWISGFFGSGKSHFLKILSYLLDSDRSIDGMKPVDFFTEKVDHPDLLSWMKQASDIPNDIVLFNVDSKSDAEGKQSREAIVKVFNKVFNEMRGFSGANPWLANLEETLEKNDQYDRFKDTFHKQYGGAWEEHRDDIYYIEDYVVSILVQVTDMSEDAARNWIRQGPDTYSISIESFAKRVNDYVKTREEGYRLIFLADEMGQYISANTNLMLNLQTVVEDLGKLTRGKVWVIVTSQQDIDAIKKNLQSNDFSKIQGRFDTRLSLSSANVDEVIQKRILAKTEGAAEGLRQRFYQNEAHLKNIFEFSDQTAEMRSFESADDYAAVYPFVPYQFNLLQRVFTAVREHGASGKHLAEGERSLLSAFKEAAIQYEHENLHTLVPFSAFYATIDSFLENTVRSVIIQAEQDAKRENHPIQEQDVEVLKLLFLIRYVKQVPSTLDNITTLMIDRVDAERLDLKKSIQGSLNRLLSQYLIQSSGEEYLFLTNEEQDVNNEINRMDVATSEVVMKIGERIFTDIFPDRKYRYSPNYDFAFDTWMDERSQGSLNAEIGITILTPYYEGELTPEAVRFMSTQKNTVIVQLPEDTSYFEEMEDILKIQRYLRNQAGQQQDPRFDEIRARKNREMNEKNERIGILLEEAIAESTVVVHGAEQEMMTKRAAEKLREGLKILIQTHYSKLGYVAHIHAVDELKEIQQDTQLRLEGGGEDPNVQATEEILRYLDRFQQMQQVTLREIIDRYNKAPFGWKEPDILASLMRLLRDQELKLLLNQELLHIDDAQLIKNVTTRNMQDRILAARRKRINPRLINGTQEVLEDLFGVRSLPSDEDGLMKEAQRRFENELKEVQDLLKYYHKKHYPQKAVLEAGERLFTAVIQIRQAEDFYSFVDENEDEFLDYADEVGRIKDFFKNQVDIYDSAREAIQVFENSRTYVTDDSVKDIVDQMQNITVQEKPYNQIQELPQLREQFNEQITDLLEHESAPVREKVNSDWGAVKDVLEESPEAKEKLYRHWESLFENIKARLERSNEFATIISLNEESERSKLSALQEIDRFNNELIQKETERRKQEVEKTTESPAADTPQPEPAAPKVKAVPQQKTITLAKKDLMKQHGMVTIKNEDDINNFLEEIRKELEQQLDEETVIRLM</sequence>
<keyword evidence="7" id="KW-1185">Reference proteome</keyword>
<reference evidence="6 7" key="1">
    <citation type="submission" date="2020-08" db="EMBL/GenBank/DDBJ databases">
        <title>Genomic Encyclopedia of Type Strains, Phase IV (KMG-IV): sequencing the most valuable type-strain genomes for metagenomic binning, comparative biology and taxonomic classification.</title>
        <authorList>
            <person name="Goeker M."/>
        </authorList>
    </citation>
    <scope>NUCLEOTIDE SEQUENCE [LARGE SCALE GENOMIC DNA]</scope>
    <source>
        <strain evidence="6 7">DSM 21769</strain>
    </source>
</reference>
<comment type="caution">
    <text evidence="6">The sequence shown here is derived from an EMBL/GenBank/DDBJ whole genome shotgun (WGS) entry which is preliminary data.</text>
</comment>
<dbReference type="RefSeq" id="WP_184405123.1">
    <property type="nucleotide sequence ID" value="NZ_JACHHJ010000005.1"/>
</dbReference>
<feature type="domain" description="Probable ATP-binding protein BrxC alpha-helical" evidence="4">
    <location>
        <begin position="871"/>
        <end position="991"/>
    </location>
</feature>
<dbReference type="Pfam" id="PF25796">
    <property type="entry name" value="BREX_BrxC_4th"/>
    <property type="match status" value="1"/>
</dbReference>
<evidence type="ECO:0000259" key="5">
    <source>
        <dbReference type="Pfam" id="PF25796"/>
    </source>
</evidence>
<dbReference type="AlphaFoldDB" id="A0A841Q0V6"/>
<dbReference type="InterPro" id="IPR058038">
    <property type="entry name" value="BREX_BrxC_wHTH"/>
</dbReference>
<feature type="region of interest" description="Disordered" evidence="2">
    <location>
        <begin position="1122"/>
        <end position="1156"/>
    </location>
</feature>
<keyword evidence="1" id="KW-0175">Coiled coil</keyword>
<dbReference type="InterPro" id="IPR027417">
    <property type="entry name" value="P-loop_NTPase"/>
</dbReference>
<name>A0A841Q0V6_9BACL</name>
<feature type="domain" description="Probable ATP-binding protein BrxC winged helix-turn-helix" evidence="3">
    <location>
        <begin position="748"/>
        <end position="863"/>
    </location>
</feature>
<evidence type="ECO:0000259" key="3">
    <source>
        <dbReference type="Pfam" id="PF25791"/>
    </source>
</evidence>
<dbReference type="Proteomes" id="UP000568839">
    <property type="component" value="Unassembled WGS sequence"/>
</dbReference>
<organism evidence="6 7">
    <name type="scientific">Geomicrobium halophilum</name>
    <dbReference type="NCBI Taxonomy" id="549000"/>
    <lineage>
        <taxon>Bacteria</taxon>
        <taxon>Bacillati</taxon>
        <taxon>Bacillota</taxon>
        <taxon>Bacilli</taxon>
        <taxon>Bacillales</taxon>
        <taxon>Geomicrobium</taxon>
    </lineage>
</organism>
<dbReference type="InterPro" id="IPR058037">
    <property type="entry name" value="BREX_BrxC_helical"/>
</dbReference>
<evidence type="ECO:0000313" key="6">
    <source>
        <dbReference type="EMBL" id="MBB6451055.1"/>
    </source>
</evidence>